<comment type="caution">
    <text evidence="1">The sequence shown here is derived from an EMBL/GenBank/DDBJ whole genome shotgun (WGS) entry which is preliminary data.</text>
</comment>
<gene>
    <name evidence="1" type="ORF">Pmani_000431</name>
</gene>
<protein>
    <submittedName>
        <fullName evidence="1">Uncharacterized protein</fullName>
    </submittedName>
</protein>
<reference evidence="1" key="1">
    <citation type="submission" date="2023-11" db="EMBL/GenBank/DDBJ databases">
        <title>Genome assemblies of two species of porcelain crab, Petrolisthes cinctipes and Petrolisthes manimaculis (Anomura: Porcellanidae).</title>
        <authorList>
            <person name="Angst P."/>
        </authorList>
    </citation>
    <scope>NUCLEOTIDE SEQUENCE</scope>
    <source>
        <strain evidence="1">PB745_02</strain>
        <tissue evidence="1">Gill</tissue>
    </source>
</reference>
<dbReference type="AlphaFoldDB" id="A0AAE1QP94"/>
<sequence>MPFMVHFLAQSHKFPLLDLLCLMGDNSHHTWHFTSTRFHQSLQHLSSSIRQVPPPLSSSILSLSRNSAHIPWTTDSPDQEGIGPPSRLHRLEAWPLAQPLRSGLPGVPSVQHNAQLHHTVVLMTLVSTTSGLT</sequence>
<name>A0AAE1QP94_9EUCA</name>
<proteinExistence type="predicted"/>
<dbReference type="Proteomes" id="UP001292094">
    <property type="component" value="Unassembled WGS sequence"/>
</dbReference>
<evidence type="ECO:0000313" key="1">
    <source>
        <dbReference type="EMBL" id="KAK4329203.1"/>
    </source>
</evidence>
<keyword evidence="2" id="KW-1185">Reference proteome</keyword>
<evidence type="ECO:0000313" key="2">
    <source>
        <dbReference type="Proteomes" id="UP001292094"/>
    </source>
</evidence>
<accession>A0AAE1QP94</accession>
<dbReference type="EMBL" id="JAWZYT010000029">
    <property type="protein sequence ID" value="KAK4329203.1"/>
    <property type="molecule type" value="Genomic_DNA"/>
</dbReference>
<organism evidence="1 2">
    <name type="scientific">Petrolisthes manimaculis</name>
    <dbReference type="NCBI Taxonomy" id="1843537"/>
    <lineage>
        <taxon>Eukaryota</taxon>
        <taxon>Metazoa</taxon>
        <taxon>Ecdysozoa</taxon>
        <taxon>Arthropoda</taxon>
        <taxon>Crustacea</taxon>
        <taxon>Multicrustacea</taxon>
        <taxon>Malacostraca</taxon>
        <taxon>Eumalacostraca</taxon>
        <taxon>Eucarida</taxon>
        <taxon>Decapoda</taxon>
        <taxon>Pleocyemata</taxon>
        <taxon>Anomura</taxon>
        <taxon>Galatheoidea</taxon>
        <taxon>Porcellanidae</taxon>
        <taxon>Petrolisthes</taxon>
    </lineage>
</organism>